<evidence type="ECO:0000256" key="1">
    <source>
        <dbReference type="SAM" id="SignalP"/>
    </source>
</evidence>
<dbReference type="Proteomes" id="UP001331561">
    <property type="component" value="Unassembled WGS sequence"/>
</dbReference>
<sequence>MTAMASPSTKRLCAPRLKSVVLAMSLGAVAGMASAGPVRSVGSITFADANTAIVADWVGGEIHALQLAPATSVAAQPFRLKNISSPVAQALHVQPDALRFEDMAFRPGTELAYITLSVQRGKASVPALVSVDSSGKVAVINLAKAPQTSVAIKQRPAADQKFWNDIPAASYTVTDMVFNAGKLYVAGLSNASFASTLRVYDFPFNGASTTTSIEMYHAVHNQVETRAPIRKMTIATLDGEPTLIAAYTCTPLVTVALKDLKDGAHIVGKTIAELGWGSAPVDMVTFDAGQGPMVLLTNSHKSADLMTLESIAAASKQPGLSTPIKWPSEPYLGLKAIPVPISGIAKLGNQNKDFLGALRRDEATGHMELVSIRKGAFLRVSDFINEYDFADFTYLPTDYFRGVHQVLRTDEGYPELAARAKP</sequence>
<keyword evidence="1" id="KW-0732">Signal</keyword>
<feature type="signal peptide" evidence="1">
    <location>
        <begin position="1"/>
        <end position="35"/>
    </location>
</feature>
<evidence type="ECO:0000313" key="2">
    <source>
        <dbReference type="EMBL" id="MEC5384440.1"/>
    </source>
</evidence>
<protein>
    <submittedName>
        <fullName evidence="2">Uncharacterized protein</fullName>
    </submittedName>
</protein>
<organism evidence="2 3">
    <name type="scientific">Uliginosibacterium silvisoli</name>
    <dbReference type="NCBI Taxonomy" id="3114758"/>
    <lineage>
        <taxon>Bacteria</taxon>
        <taxon>Pseudomonadati</taxon>
        <taxon>Pseudomonadota</taxon>
        <taxon>Betaproteobacteria</taxon>
        <taxon>Rhodocyclales</taxon>
        <taxon>Zoogloeaceae</taxon>
        <taxon>Uliginosibacterium</taxon>
    </lineage>
</organism>
<keyword evidence="3" id="KW-1185">Reference proteome</keyword>
<dbReference type="EMBL" id="JAYXHS010000001">
    <property type="protein sequence ID" value="MEC5384440.1"/>
    <property type="molecule type" value="Genomic_DNA"/>
</dbReference>
<feature type="chain" id="PRO_5046081388" evidence="1">
    <location>
        <begin position="36"/>
        <end position="422"/>
    </location>
</feature>
<accession>A0ABU6JZQ1</accession>
<name>A0ABU6JZQ1_9RHOO</name>
<proteinExistence type="predicted"/>
<evidence type="ECO:0000313" key="3">
    <source>
        <dbReference type="Proteomes" id="UP001331561"/>
    </source>
</evidence>
<reference evidence="2 3" key="1">
    <citation type="submission" date="2024-01" db="EMBL/GenBank/DDBJ databases">
        <title>Uliginosibacterium soil sp. nov.</title>
        <authorList>
            <person name="Lv Y."/>
        </authorList>
    </citation>
    <scope>NUCLEOTIDE SEQUENCE [LARGE SCALE GENOMIC DNA]</scope>
    <source>
        <strain evidence="2 3">H3</strain>
    </source>
</reference>
<dbReference type="RefSeq" id="WP_327597418.1">
    <property type="nucleotide sequence ID" value="NZ_JAYXHS010000001.1"/>
</dbReference>
<comment type="caution">
    <text evidence="2">The sequence shown here is derived from an EMBL/GenBank/DDBJ whole genome shotgun (WGS) entry which is preliminary data.</text>
</comment>
<gene>
    <name evidence="2" type="ORF">VVD49_01825</name>
</gene>